<sequence length="111" mass="12583">MTSAETPEIREAERERRIELLIRRLPGTRAPATIRLLRRPGSRLARIPAGAALTIGGIFSFLPVLGLWMLPLGLLLLAEDIPPLRRACNHALSWVEHRHPRWMGLPDDNKR</sequence>
<dbReference type="RefSeq" id="WP_173582673.1">
    <property type="nucleotide sequence ID" value="NZ_WOTB01000006.1"/>
</dbReference>
<keyword evidence="1" id="KW-1133">Transmembrane helix</keyword>
<comment type="caution">
    <text evidence="2">The sequence shown here is derived from an EMBL/GenBank/DDBJ whole genome shotgun (WGS) entry which is preliminary data.</text>
</comment>
<keyword evidence="3" id="KW-1185">Reference proteome</keyword>
<accession>A0ABX0JMQ6</accession>
<reference evidence="2 3" key="1">
    <citation type="journal article" date="2020" name="Int. J. Syst. Evol. Microbiol.">
        <title>Novel acetic acid bacteria from cider fermentations: Acetobacter conturbans sp. nov. and Acetobacter fallax sp. nov.</title>
        <authorList>
            <person name="Sombolestani A.S."/>
            <person name="Cleenwerck I."/>
            <person name="Cnockaert M."/>
            <person name="Borremans W."/>
            <person name="Wieme A.D."/>
            <person name="De Vuyst L."/>
            <person name="Vandamme P."/>
        </authorList>
    </citation>
    <scope>NUCLEOTIDE SEQUENCE [LARGE SCALE GENOMIC DNA]</scope>
    <source>
        <strain evidence="2 3">LMG 30640</strain>
    </source>
</reference>
<organism evidence="2 3">
    <name type="scientific">Acetobacter musti</name>
    <dbReference type="NCBI Taxonomy" id="864732"/>
    <lineage>
        <taxon>Bacteria</taxon>
        <taxon>Pseudomonadati</taxon>
        <taxon>Pseudomonadota</taxon>
        <taxon>Alphaproteobacteria</taxon>
        <taxon>Acetobacterales</taxon>
        <taxon>Acetobacteraceae</taxon>
        <taxon>Acetobacter</taxon>
    </lineage>
</organism>
<evidence type="ECO:0000256" key="1">
    <source>
        <dbReference type="SAM" id="Phobius"/>
    </source>
</evidence>
<dbReference type="EMBL" id="WOTB01000006">
    <property type="protein sequence ID" value="NHN84285.1"/>
    <property type="molecule type" value="Genomic_DNA"/>
</dbReference>
<evidence type="ECO:0000313" key="2">
    <source>
        <dbReference type="EMBL" id="NHN84285.1"/>
    </source>
</evidence>
<dbReference type="Proteomes" id="UP000635278">
    <property type="component" value="Unassembled WGS sequence"/>
</dbReference>
<keyword evidence="1" id="KW-0472">Membrane</keyword>
<proteinExistence type="predicted"/>
<protein>
    <submittedName>
        <fullName evidence="2">Uncharacterized protein</fullName>
    </submittedName>
</protein>
<evidence type="ECO:0000313" key="3">
    <source>
        <dbReference type="Proteomes" id="UP000635278"/>
    </source>
</evidence>
<name>A0ABX0JMQ6_9PROT</name>
<keyword evidence="1" id="KW-0812">Transmembrane</keyword>
<gene>
    <name evidence="2" type="ORF">GOB93_06445</name>
</gene>
<feature type="transmembrane region" description="Helical" evidence="1">
    <location>
        <begin position="47"/>
        <end position="70"/>
    </location>
</feature>